<accession>A0A6C0L044</accession>
<name>A0A6C0L044_9ZZZZ</name>
<dbReference type="EMBL" id="MN741018">
    <property type="protein sequence ID" value="QHU22786.1"/>
    <property type="molecule type" value="Genomic_DNA"/>
</dbReference>
<proteinExistence type="predicted"/>
<reference evidence="1" key="1">
    <citation type="journal article" date="2020" name="Nature">
        <title>Giant virus diversity and host interactions through global metagenomics.</title>
        <authorList>
            <person name="Schulz F."/>
            <person name="Roux S."/>
            <person name="Paez-Espino D."/>
            <person name="Jungbluth S."/>
            <person name="Walsh D.A."/>
            <person name="Denef V.J."/>
            <person name="McMahon K.D."/>
            <person name="Konstantinidis K.T."/>
            <person name="Eloe-Fadrosh E.A."/>
            <person name="Kyrpides N.C."/>
            <person name="Woyke T."/>
        </authorList>
    </citation>
    <scope>NUCLEOTIDE SEQUENCE</scope>
    <source>
        <strain evidence="1">GVMAG-S-ERX555907-63</strain>
    </source>
</reference>
<sequence length="321" mass="37586">MIVLYILILVSIYFLLVSKKNLGYLETHFKNKTINKISTTNYIYSIQSANTLKQKHMFPKIFDFQEELPPNSYICIAKSTKQEHINTCVGKLALIPWKIPTKTFSNTLYIGNHLEVLYEHRNYGVANQIISKSVKKLSSQGGFGMFSTNFELSIPQNKVYQIYWTKQKPNLNLCSICSNLIKINFNQISFDNYPNHPWLNVPLKQRKTYLKYLESTNIHFFQLKIDNKAIIIAVQSIIDSYNHKVSNIKWFWGNKSYVQQESSLYSITKILGDDYISIPTINKPKNTNIWDKSICYFYVKPEKINFKSLTDSNIYGWFLDR</sequence>
<protein>
    <submittedName>
        <fullName evidence="1">Uncharacterized protein</fullName>
    </submittedName>
</protein>
<dbReference type="AlphaFoldDB" id="A0A6C0L044"/>
<organism evidence="1">
    <name type="scientific">viral metagenome</name>
    <dbReference type="NCBI Taxonomy" id="1070528"/>
    <lineage>
        <taxon>unclassified sequences</taxon>
        <taxon>metagenomes</taxon>
        <taxon>organismal metagenomes</taxon>
    </lineage>
</organism>
<evidence type="ECO:0000313" key="1">
    <source>
        <dbReference type="EMBL" id="QHU22786.1"/>
    </source>
</evidence>